<keyword evidence="2" id="KW-0472">Membrane</keyword>
<dbReference type="AlphaFoldDB" id="A0A0G2FNV3"/>
<dbReference type="PANTHER" id="PTHR24067">
    <property type="entry name" value="UBIQUITIN-CONJUGATING ENZYME E2"/>
    <property type="match status" value="1"/>
</dbReference>
<dbReference type="EMBL" id="LCUC01000147">
    <property type="protein sequence ID" value="KKY35721.1"/>
    <property type="molecule type" value="Genomic_DNA"/>
</dbReference>
<gene>
    <name evidence="4" type="ORF">UCDDA912_g04329</name>
</gene>
<comment type="caution">
    <text evidence="4">The sequence shown here is derived from an EMBL/GenBank/DDBJ whole genome shotgun (WGS) entry which is preliminary data.</text>
</comment>
<dbReference type="Pfam" id="PF00179">
    <property type="entry name" value="UQ_con"/>
    <property type="match status" value="1"/>
</dbReference>
<dbReference type="SUPFAM" id="SSF54495">
    <property type="entry name" value="UBC-like"/>
    <property type="match status" value="1"/>
</dbReference>
<reference evidence="4 5" key="1">
    <citation type="submission" date="2015-05" db="EMBL/GenBank/DDBJ databases">
        <title>Distinctive expansion of gene families associated with plant cell wall degradation and secondary metabolism in the genomes of grapevine trunk pathogens.</title>
        <authorList>
            <person name="Lawrence D.P."/>
            <person name="Travadon R."/>
            <person name="Rolshausen P.E."/>
            <person name="Baumgartner K."/>
        </authorList>
    </citation>
    <scope>NUCLEOTIDE SEQUENCE [LARGE SCALE GENOMIC DNA]</scope>
    <source>
        <strain evidence="4">DA912</strain>
    </source>
</reference>
<dbReference type="FunFam" id="3.10.110.10:FF:000058">
    <property type="entry name" value="Ubiquitin-conjugating enzyme E2 6"/>
    <property type="match status" value="1"/>
</dbReference>
<dbReference type="InterPro" id="IPR000608">
    <property type="entry name" value="UBC"/>
</dbReference>
<dbReference type="OrthoDB" id="1158011at2759"/>
<dbReference type="PROSITE" id="PS50127">
    <property type="entry name" value="UBC_2"/>
    <property type="match status" value="1"/>
</dbReference>
<evidence type="ECO:0000256" key="2">
    <source>
        <dbReference type="SAM" id="Phobius"/>
    </source>
</evidence>
<accession>A0A0G2FNV3</accession>
<name>A0A0G2FNV3_9PEZI</name>
<evidence type="ECO:0000313" key="5">
    <source>
        <dbReference type="Proteomes" id="UP000034680"/>
    </source>
</evidence>
<dbReference type="Proteomes" id="UP000034680">
    <property type="component" value="Unassembled WGS sequence"/>
</dbReference>
<keyword evidence="2" id="KW-0812">Transmembrane</keyword>
<keyword evidence="5" id="KW-1185">Reference proteome</keyword>
<feature type="domain" description="UBC core" evidence="3">
    <location>
        <begin position="5"/>
        <end position="156"/>
    </location>
</feature>
<protein>
    <submittedName>
        <fullName evidence="4">Putative ubiquitin-conjugating enzyme</fullName>
    </submittedName>
</protein>
<reference evidence="4 5" key="2">
    <citation type="submission" date="2015-05" db="EMBL/GenBank/DDBJ databases">
        <authorList>
            <person name="Morales-Cruz A."/>
            <person name="Amrine K.C."/>
            <person name="Cantu D."/>
        </authorList>
    </citation>
    <scope>NUCLEOTIDE SEQUENCE [LARGE SCALE GENOMIC DNA]</scope>
    <source>
        <strain evidence="4">DA912</strain>
    </source>
</reference>
<dbReference type="SMART" id="SM00212">
    <property type="entry name" value="UBCc"/>
    <property type="match status" value="1"/>
</dbReference>
<dbReference type="GO" id="GO:0180027">
    <property type="term" value="P:inner nuclear membrane-associated protein degradation pathway"/>
    <property type="evidence" value="ECO:0007669"/>
    <property type="project" value="EnsemblFungi"/>
</dbReference>
<keyword evidence="1" id="KW-0833">Ubl conjugation pathway</keyword>
<organism evidence="4 5">
    <name type="scientific">Diaporthe ampelina</name>
    <dbReference type="NCBI Taxonomy" id="1214573"/>
    <lineage>
        <taxon>Eukaryota</taxon>
        <taxon>Fungi</taxon>
        <taxon>Dikarya</taxon>
        <taxon>Ascomycota</taxon>
        <taxon>Pezizomycotina</taxon>
        <taxon>Sordariomycetes</taxon>
        <taxon>Sordariomycetidae</taxon>
        <taxon>Diaporthales</taxon>
        <taxon>Diaporthaceae</taxon>
        <taxon>Diaporthe</taxon>
    </lineage>
</organism>
<evidence type="ECO:0000256" key="1">
    <source>
        <dbReference type="ARBA" id="ARBA00022786"/>
    </source>
</evidence>
<keyword evidence="2" id="KW-1133">Transmembrane helix</keyword>
<dbReference type="Gene3D" id="3.10.110.10">
    <property type="entry name" value="Ubiquitin Conjugating Enzyme"/>
    <property type="match status" value="1"/>
</dbReference>
<dbReference type="CDD" id="cd23799">
    <property type="entry name" value="UBCc_UBE2J"/>
    <property type="match status" value="1"/>
</dbReference>
<proteinExistence type="predicted"/>
<feature type="transmembrane region" description="Helical" evidence="2">
    <location>
        <begin position="243"/>
        <end position="261"/>
    </location>
</feature>
<evidence type="ECO:0000259" key="3">
    <source>
        <dbReference type="PROSITE" id="PS50127"/>
    </source>
</evidence>
<dbReference type="InterPro" id="IPR016135">
    <property type="entry name" value="UBQ-conjugating_enzyme/RWD"/>
</dbReference>
<sequence>MATKAARTRLTREYKTMQKEPTPYIVAHPCESNILEWHYLITGPPDTPYHNGQYWGTLIFPTDYPFKPPAIRMHTPSGRFAPSTRLCLTISDFHPRSFNPAWSVSTILVGLLSFMTSNDVTTGSITASTEERRLLAARTRWWNSTGGGTYESGKAAQKGNIKVGDGGKKFREEWPEEDAANWEWMKEHKIDAATGQSLNAAGAPCGPPLVGSMGTSGSQVQGVVDAVVQQREAGRGWMADHKLLIAGGAIFFYVLIARLLGQGI</sequence>
<dbReference type="STRING" id="1214573.A0A0G2FNV3"/>
<evidence type="ECO:0000313" key="4">
    <source>
        <dbReference type="EMBL" id="KKY35721.1"/>
    </source>
</evidence>
<dbReference type="InterPro" id="IPR050113">
    <property type="entry name" value="Ub_conjugating_enzyme"/>
</dbReference>